<feature type="domain" description="Beta-lactamase-related" evidence="1">
    <location>
        <begin position="36"/>
        <end position="361"/>
    </location>
</feature>
<dbReference type="RefSeq" id="WP_058258510.1">
    <property type="nucleotide sequence ID" value="NZ_LN879430.1"/>
</dbReference>
<dbReference type="InterPro" id="IPR012338">
    <property type="entry name" value="Beta-lactam/transpept-like"/>
</dbReference>
<gene>
    <name evidence="2" type="ORF">SD1D_1702</name>
</gene>
<evidence type="ECO:0000259" key="1">
    <source>
        <dbReference type="Pfam" id="PF00144"/>
    </source>
</evidence>
<dbReference type="KEGG" id="hsd:SD1D_1702"/>
<dbReference type="OrthoDB" id="9797709at2"/>
<dbReference type="PANTHER" id="PTHR43283">
    <property type="entry name" value="BETA-LACTAMASE-RELATED"/>
    <property type="match status" value="1"/>
</dbReference>
<dbReference type="AlphaFoldDB" id="A0A0K8J7F8"/>
<evidence type="ECO:0000313" key="3">
    <source>
        <dbReference type="Proteomes" id="UP000196053"/>
    </source>
</evidence>
<evidence type="ECO:0000313" key="2">
    <source>
        <dbReference type="EMBL" id="CUH93247.1"/>
    </source>
</evidence>
<sequence>MGEMILQIGNVEETPELVGYDSSRIEVLNNHLWRMIEDKRLIGASYCIAKDNKVIANNGLGYRTYKREKDKPMLPDTIMRVASVTKLVTAVAIFKLVEDGFIRPDEQMSKYIPQMDKEPFKVITIAQVLSHSSGLPFDSDEKNNPFAYIEKCKKGDDWIEAGLKAGVACKPKEQWIYSTFGYLLLGALIQNVTGISAEEYITKNILEPLDMKDSTFIIGPELCDRHLIQFESHEEIMKEIMKKGSVLDDDSIWSEVPKTGGGLHSTVIDLSKFARMLCNGGRFGNTRIMGKMTIEKMRTQYLFNVPNYCWGANEKNRLYGMGPDLRRGDAIITSPDFFFHEGWGYISVVVDPRENLSAVWFVPYTDGDIWLPESLLNVKNIIWSGLI</sequence>
<dbReference type="EMBL" id="LN879430">
    <property type="protein sequence ID" value="CUH93247.1"/>
    <property type="molecule type" value="Genomic_DNA"/>
</dbReference>
<protein>
    <recommendedName>
        <fullName evidence="1">Beta-lactamase-related domain-containing protein</fullName>
    </recommendedName>
</protein>
<accession>A0A0K8J7F8</accession>
<dbReference type="Pfam" id="PF00144">
    <property type="entry name" value="Beta-lactamase"/>
    <property type="match status" value="1"/>
</dbReference>
<keyword evidence="3" id="KW-1185">Reference proteome</keyword>
<dbReference type="Gene3D" id="3.40.710.10">
    <property type="entry name" value="DD-peptidase/beta-lactamase superfamily"/>
    <property type="match status" value="1"/>
</dbReference>
<name>A0A0K8J7F8_9FIRM</name>
<proteinExistence type="predicted"/>
<organism evidence="2 3">
    <name type="scientific">Herbinix luporum</name>
    <dbReference type="NCBI Taxonomy" id="1679721"/>
    <lineage>
        <taxon>Bacteria</taxon>
        <taxon>Bacillati</taxon>
        <taxon>Bacillota</taxon>
        <taxon>Clostridia</taxon>
        <taxon>Lachnospirales</taxon>
        <taxon>Lachnospiraceae</taxon>
        <taxon>Herbinix</taxon>
    </lineage>
</organism>
<dbReference type="InterPro" id="IPR050789">
    <property type="entry name" value="Diverse_Enzym_Activities"/>
</dbReference>
<reference evidence="3" key="1">
    <citation type="submission" date="2015-09" db="EMBL/GenBank/DDBJ databases">
        <authorList>
            <person name="Wibberg D."/>
        </authorList>
    </citation>
    <scope>NUCLEOTIDE SEQUENCE [LARGE SCALE GENOMIC DNA]</scope>
    <source>
        <strain evidence="3">SD1D</strain>
    </source>
</reference>
<dbReference type="InterPro" id="IPR001466">
    <property type="entry name" value="Beta-lactam-related"/>
</dbReference>
<dbReference type="Proteomes" id="UP000196053">
    <property type="component" value="Chromosome I"/>
</dbReference>
<dbReference type="SUPFAM" id="SSF56601">
    <property type="entry name" value="beta-lactamase/transpeptidase-like"/>
    <property type="match status" value="1"/>
</dbReference>